<evidence type="ECO:0000313" key="3">
    <source>
        <dbReference type="Proteomes" id="UP000254260"/>
    </source>
</evidence>
<evidence type="ECO:0000256" key="1">
    <source>
        <dbReference type="SAM" id="Phobius"/>
    </source>
</evidence>
<dbReference type="AlphaFoldDB" id="A0A379IP58"/>
<keyword evidence="1" id="KW-0472">Membrane</keyword>
<evidence type="ECO:0000313" key="2">
    <source>
        <dbReference type="EMBL" id="SUD37523.1"/>
    </source>
</evidence>
<gene>
    <name evidence="2" type="ORF">NCTC10899_00279</name>
</gene>
<reference evidence="2 3" key="1">
    <citation type="submission" date="2018-06" db="EMBL/GenBank/DDBJ databases">
        <authorList>
            <consortium name="Pathogen Informatics"/>
            <person name="Doyle S."/>
        </authorList>
    </citation>
    <scope>NUCLEOTIDE SEQUENCE [LARGE SCALE GENOMIC DNA]</scope>
    <source>
        <strain evidence="2 3">NCTC10899</strain>
    </source>
</reference>
<dbReference type="EMBL" id="UGUU01000001">
    <property type="protein sequence ID" value="SUD37523.1"/>
    <property type="molecule type" value="Genomic_DNA"/>
</dbReference>
<dbReference type="Proteomes" id="UP000254260">
    <property type="component" value="Unassembled WGS sequence"/>
</dbReference>
<accession>A0A379IP58</accession>
<name>A0A379IP58_ECTME</name>
<dbReference type="RefSeq" id="WP_115290235.1">
    <property type="nucleotide sequence ID" value="NZ_UGUU01000001.1"/>
</dbReference>
<organism evidence="2 3">
    <name type="scientific">Ectopseudomonas mendocina</name>
    <name type="common">Pseudomonas mendocina</name>
    <dbReference type="NCBI Taxonomy" id="300"/>
    <lineage>
        <taxon>Bacteria</taxon>
        <taxon>Pseudomonadati</taxon>
        <taxon>Pseudomonadota</taxon>
        <taxon>Gammaproteobacteria</taxon>
        <taxon>Pseudomonadales</taxon>
        <taxon>Pseudomonadaceae</taxon>
        <taxon>Ectopseudomonas</taxon>
    </lineage>
</organism>
<sequence length="62" mass="7197">MSTRTCLYCQRPQSASAQECGDCGMPLPANQPQLRRQRRFLWFCIGLTLFCVVMMLWLPRSV</sequence>
<proteinExistence type="predicted"/>
<protein>
    <submittedName>
        <fullName evidence="2">DnrP protein</fullName>
    </submittedName>
</protein>
<feature type="transmembrane region" description="Helical" evidence="1">
    <location>
        <begin position="40"/>
        <end position="58"/>
    </location>
</feature>
<keyword evidence="1" id="KW-0812">Transmembrane</keyword>
<dbReference type="OrthoDB" id="7871431at2"/>
<keyword evidence="1" id="KW-1133">Transmembrane helix</keyword>